<protein>
    <submittedName>
        <fullName evidence="1">Uncharacterized protein</fullName>
    </submittedName>
</protein>
<dbReference type="OrthoDB" id="9814966at2"/>
<name>A0A1W6ZNZ1_9HYPH</name>
<accession>A0A1W6ZNZ1</accession>
<dbReference type="PANTHER" id="PTHR37017">
    <property type="entry name" value="AB HYDROLASE-1 DOMAIN-CONTAINING PROTEIN-RELATED"/>
    <property type="match status" value="1"/>
</dbReference>
<evidence type="ECO:0000313" key="1">
    <source>
        <dbReference type="EMBL" id="ARP99113.1"/>
    </source>
</evidence>
<reference evidence="1 2" key="1">
    <citation type="submission" date="2017-05" db="EMBL/GenBank/DDBJ databases">
        <title>Full genome sequence of Pseudorhodoplanes sinuspersici.</title>
        <authorList>
            <person name="Dastgheib S.M.M."/>
            <person name="Shavandi M."/>
            <person name="Tirandaz H."/>
        </authorList>
    </citation>
    <scope>NUCLEOTIDE SEQUENCE [LARGE SCALE GENOMIC DNA]</scope>
    <source>
        <strain evidence="1 2">RIPI110</strain>
    </source>
</reference>
<dbReference type="AlphaFoldDB" id="A0A1W6ZNZ1"/>
<proteinExistence type="predicted"/>
<dbReference type="RefSeq" id="WP_086087522.1">
    <property type="nucleotide sequence ID" value="NZ_CP021112.1"/>
</dbReference>
<dbReference type="InterPro" id="IPR029058">
    <property type="entry name" value="AB_hydrolase_fold"/>
</dbReference>
<dbReference type="KEGG" id="psin:CAK95_08455"/>
<dbReference type="Gene3D" id="3.40.50.1820">
    <property type="entry name" value="alpha/beta hydrolase"/>
    <property type="match status" value="1"/>
</dbReference>
<dbReference type="PANTHER" id="PTHR37017:SF11">
    <property type="entry name" value="ESTERASE_LIPASE_THIOESTERASE DOMAIN-CONTAINING PROTEIN"/>
    <property type="match status" value="1"/>
</dbReference>
<gene>
    <name evidence="1" type="ORF">CAK95_08455</name>
</gene>
<dbReference type="EMBL" id="CP021112">
    <property type="protein sequence ID" value="ARP99113.1"/>
    <property type="molecule type" value="Genomic_DNA"/>
</dbReference>
<dbReference type="Pfam" id="PF12697">
    <property type="entry name" value="Abhydrolase_6"/>
    <property type="match status" value="1"/>
</dbReference>
<organism evidence="1 2">
    <name type="scientific">Pseudorhodoplanes sinuspersici</name>
    <dbReference type="NCBI Taxonomy" id="1235591"/>
    <lineage>
        <taxon>Bacteria</taxon>
        <taxon>Pseudomonadati</taxon>
        <taxon>Pseudomonadota</taxon>
        <taxon>Alphaproteobacteria</taxon>
        <taxon>Hyphomicrobiales</taxon>
        <taxon>Pseudorhodoplanes</taxon>
    </lineage>
</organism>
<keyword evidence="2" id="KW-1185">Reference proteome</keyword>
<dbReference type="InterPro" id="IPR052897">
    <property type="entry name" value="Sec-Metab_Biosynth_Hydrolase"/>
</dbReference>
<evidence type="ECO:0000313" key="2">
    <source>
        <dbReference type="Proteomes" id="UP000194137"/>
    </source>
</evidence>
<sequence length="235" mass="25561">MTTYVLVHGAWGGGWKYARVAERLRARGHTVFTPTLTGQGERSHLSSGNINLTTHITDILNVIRYEGLSDVVLAGHSYGGMVITGVADKIPEEIAALVYLDAFVPQDGQSLFDLNIPKNTQMFIDKAGATGGLFVPPPSAAFFGVNEKDAARVDELAHPHPIATMIEKLNLSGAYRNVTTRIYVHGTLLPRESPFKPFYDRAVAEGWEAHALPCGHDVMLDLPDRVTEILDGAGR</sequence>
<dbReference type="InterPro" id="IPR000073">
    <property type="entry name" value="AB_hydrolase_1"/>
</dbReference>
<dbReference type="SUPFAM" id="SSF53474">
    <property type="entry name" value="alpha/beta-Hydrolases"/>
    <property type="match status" value="1"/>
</dbReference>
<dbReference type="Proteomes" id="UP000194137">
    <property type="component" value="Chromosome"/>
</dbReference>